<evidence type="ECO:0000313" key="10">
    <source>
        <dbReference type="Proteomes" id="UP000054858"/>
    </source>
</evidence>
<organism evidence="9 10">
    <name type="scientific">Legionella oakridgensis</name>
    <dbReference type="NCBI Taxonomy" id="29423"/>
    <lineage>
        <taxon>Bacteria</taxon>
        <taxon>Pseudomonadati</taxon>
        <taxon>Pseudomonadota</taxon>
        <taxon>Gammaproteobacteria</taxon>
        <taxon>Legionellales</taxon>
        <taxon>Legionellaceae</taxon>
        <taxon>Legionella</taxon>
    </lineage>
</organism>
<comment type="similarity">
    <text evidence="2">Belongs to the bacterial solute-binding protein 1 family.</text>
</comment>
<feature type="chain" id="PRO_5006916170" description="Putrescine-binding periplasmic protein" evidence="8">
    <location>
        <begin position="23"/>
        <end position="345"/>
    </location>
</feature>
<feature type="signal peptide" evidence="8">
    <location>
        <begin position="1"/>
        <end position="22"/>
    </location>
</feature>
<comment type="similarity">
    <text evidence="6">Belongs to the bacterial solute-binding protein PotD/PotF family.</text>
</comment>
<accession>A0A0W0X5P9</accession>
<dbReference type="SUPFAM" id="SSF53850">
    <property type="entry name" value="Periplasmic binding protein-like II"/>
    <property type="match status" value="1"/>
</dbReference>
<dbReference type="CDD" id="cd13590">
    <property type="entry name" value="PBP2_PotD_PotF_like"/>
    <property type="match status" value="1"/>
</dbReference>
<dbReference type="PANTHER" id="PTHR30222">
    <property type="entry name" value="SPERMIDINE/PUTRESCINE-BINDING PERIPLASMIC PROTEIN"/>
    <property type="match status" value="1"/>
</dbReference>
<dbReference type="GO" id="GO:0019808">
    <property type="term" value="F:polyamine binding"/>
    <property type="evidence" value="ECO:0007669"/>
    <property type="project" value="InterPro"/>
</dbReference>
<comment type="subcellular location">
    <subcellularLocation>
        <location evidence="1 6">Periplasm</location>
    </subcellularLocation>
</comment>
<name>A0A0W0X5P9_9GAMM</name>
<comment type="caution">
    <text evidence="9">The sequence shown here is derived from an EMBL/GenBank/DDBJ whole genome shotgun (WGS) entry which is preliminary data.</text>
</comment>
<dbReference type="PRINTS" id="PR00909">
    <property type="entry name" value="SPERMDNBNDNG"/>
</dbReference>
<keyword evidence="4 8" id="KW-0732">Signal</keyword>
<protein>
    <recommendedName>
        <fullName evidence="6">Putrescine-binding periplasmic protein</fullName>
    </recommendedName>
</protein>
<evidence type="ECO:0000256" key="5">
    <source>
        <dbReference type="ARBA" id="ARBA00022764"/>
    </source>
</evidence>
<dbReference type="PATRIC" id="fig|29423.5.peg.870"/>
<sequence>MKQSIRTFFLLLIVLFTAPTYANNVVNVYVWGGEIPKSLIHQFERETGIKVNFSTYDSNETMYAKLKASRQSVYDVIMPSGYYVERMKKQGMLTKLTHDKIPNLDNIDPLFTKSQYDAGNHYSVPLTWGATGIFYNTQWVHDIPKKWSDLWEKRWHRQLLLLDDSREVFSIALMSLGYHPNDKNPAHIQQAYEQLLALVPNIKLFASDSVQAIIIDEDAIAGSAWNGDAYKAQAENKQIHFIYPKEGYVIWVGCLSIPNHPPHPKEAYAFINFMLKPSSAVQIALREGHAITNAKGKALLPDTIRHNPMIYPSQETLKRGYFQQDVGDKTIALYNQYWEQLKLSF</sequence>
<feature type="binding site" evidence="7">
    <location>
        <position position="323"/>
    </location>
    <ligand>
        <name>spermidine</name>
        <dbReference type="ChEBI" id="CHEBI:57834"/>
    </ligand>
</feature>
<evidence type="ECO:0000256" key="6">
    <source>
        <dbReference type="PIRNR" id="PIRNR019574"/>
    </source>
</evidence>
<evidence type="ECO:0000313" key="9">
    <source>
        <dbReference type="EMBL" id="KTD39818.1"/>
    </source>
</evidence>
<dbReference type="InterPro" id="IPR006059">
    <property type="entry name" value="SBP"/>
</dbReference>
<dbReference type="RefSeq" id="WP_025385476.1">
    <property type="nucleotide sequence ID" value="NZ_LCUA01000015.1"/>
</dbReference>
<dbReference type="Gene3D" id="3.40.190.10">
    <property type="entry name" value="Periplasmic binding protein-like II"/>
    <property type="match status" value="2"/>
</dbReference>
<feature type="binding site" evidence="7">
    <location>
        <position position="82"/>
    </location>
    <ligand>
        <name>spermidine</name>
        <dbReference type="ChEBI" id="CHEBI:57834"/>
    </ligand>
</feature>
<dbReference type="GO" id="GO:0055085">
    <property type="term" value="P:transmembrane transport"/>
    <property type="evidence" value="ECO:0007669"/>
    <property type="project" value="InterPro"/>
</dbReference>
<keyword evidence="5 6" id="KW-0574">Periplasm</keyword>
<gene>
    <name evidence="9" type="primary">potD</name>
    <name evidence="9" type="ORF">Loak_0834</name>
</gene>
<reference evidence="9 10" key="1">
    <citation type="submission" date="2015-11" db="EMBL/GenBank/DDBJ databases">
        <title>Genomic analysis of 38 Legionella species identifies large and diverse effector repertoires.</title>
        <authorList>
            <person name="Burstein D."/>
            <person name="Amaro F."/>
            <person name="Zusman T."/>
            <person name="Lifshitz Z."/>
            <person name="Cohen O."/>
            <person name="Gilbert J.A."/>
            <person name="Pupko T."/>
            <person name="Shuman H.A."/>
            <person name="Segal G."/>
        </authorList>
    </citation>
    <scope>NUCLEOTIDE SEQUENCE [LARGE SCALE GENOMIC DNA]</scope>
    <source>
        <strain evidence="9 10">Oak Ridge-10</strain>
    </source>
</reference>
<dbReference type="Proteomes" id="UP000054858">
    <property type="component" value="Unassembled WGS sequence"/>
</dbReference>
<feature type="binding site" evidence="7">
    <location>
        <begin position="164"/>
        <end position="167"/>
    </location>
    <ligand>
        <name>spermidine</name>
        <dbReference type="ChEBI" id="CHEBI:57834"/>
    </ligand>
</feature>
<evidence type="ECO:0000256" key="3">
    <source>
        <dbReference type="ARBA" id="ARBA00022448"/>
    </source>
</evidence>
<dbReference type="AlphaFoldDB" id="A0A0W0X5P9"/>
<dbReference type="InterPro" id="IPR006061">
    <property type="entry name" value="SBP_1_CS"/>
</dbReference>
<dbReference type="PIRSF" id="PIRSF019574">
    <property type="entry name" value="Periplasmic_polyamine_BP"/>
    <property type="match status" value="1"/>
</dbReference>
<dbReference type="EMBL" id="LNYP01000012">
    <property type="protein sequence ID" value="KTD39818.1"/>
    <property type="molecule type" value="Genomic_DNA"/>
</dbReference>
<evidence type="ECO:0000256" key="7">
    <source>
        <dbReference type="PIRSR" id="PIRSR019574-1"/>
    </source>
</evidence>
<evidence type="ECO:0000256" key="8">
    <source>
        <dbReference type="SAM" id="SignalP"/>
    </source>
</evidence>
<keyword evidence="3 6" id="KW-0813">Transport</keyword>
<dbReference type="InterPro" id="IPR001188">
    <property type="entry name" value="Sperm_putr-bd"/>
</dbReference>
<evidence type="ECO:0000256" key="1">
    <source>
        <dbReference type="ARBA" id="ARBA00004418"/>
    </source>
</evidence>
<dbReference type="GO" id="GO:0015846">
    <property type="term" value="P:polyamine transport"/>
    <property type="evidence" value="ECO:0007669"/>
    <property type="project" value="InterPro"/>
</dbReference>
<evidence type="ECO:0000256" key="4">
    <source>
        <dbReference type="ARBA" id="ARBA00022729"/>
    </source>
</evidence>
<dbReference type="PANTHER" id="PTHR30222:SF17">
    <property type="entry name" value="SPERMIDINE_PUTRESCINE-BINDING PERIPLASMIC PROTEIN"/>
    <property type="match status" value="1"/>
</dbReference>
<dbReference type="PROSITE" id="PS01037">
    <property type="entry name" value="SBP_BACTERIAL_1"/>
    <property type="match status" value="1"/>
</dbReference>
<dbReference type="GO" id="GO:0042597">
    <property type="term" value="C:periplasmic space"/>
    <property type="evidence" value="ECO:0007669"/>
    <property type="project" value="UniProtKB-SubCell"/>
</dbReference>
<dbReference type="Pfam" id="PF13416">
    <property type="entry name" value="SBP_bac_8"/>
    <property type="match status" value="1"/>
</dbReference>
<comment type="function">
    <text evidence="6">Required for the activity of the bacterial periplasmic transport system of putrescine.</text>
</comment>
<proteinExistence type="inferred from homology"/>
<evidence type="ECO:0000256" key="2">
    <source>
        <dbReference type="ARBA" id="ARBA00008520"/>
    </source>
</evidence>